<proteinExistence type="predicted"/>
<accession>A0ACC0ZS06</accession>
<evidence type="ECO:0000313" key="1">
    <source>
        <dbReference type="EMBL" id="KAJ0054634.1"/>
    </source>
</evidence>
<dbReference type="EMBL" id="CM047736">
    <property type="protein sequence ID" value="KAJ0054634.1"/>
    <property type="molecule type" value="Genomic_DNA"/>
</dbReference>
<name>A0ACC0ZS06_9ROSI</name>
<reference evidence="2" key="1">
    <citation type="journal article" date="2023" name="G3 (Bethesda)">
        <title>Genome assembly and association tests identify interacting loci associated with vigor, precocity, and sex in interspecific pistachio rootstocks.</title>
        <authorList>
            <person name="Palmer W."/>
            <person name="Jacygrad E."/>
            <person name="Sagayaradj S."/>
            <person name="Cavanaugh K."/>
            <person name="Han R."/>
            <person name="Bertier L."/>
            <person name="Beede B."/>
            <person name="Kafkas S."/>
            <person name="Golino D."/>
            <person name="Preece J."/>
            <person name="Michelmore R."/>
        </authorList>
    </citation>
    <scope>NUCLEOTIDE SEQUENCE [LARGE SCALE GENOMIC DNA]</scope>
</reference>
<organism evidence="1 2">
    <name type="scientific">Pistacia integerrima</name>
    <dbReference type="NCBI Taxonomy" id="434235"/>
    <lineage>
        <taxon>Eukaryota</taxon>
        <taxon>Viridiplantae</taxon>
        <taxon>Streptophyta</taxon>
        <taxon>Embryophyta</taxon>
        <taxon>Tracheophyta</taxon>
        <taxon>Spermatophyta</taxon>
        <taxon>Magnoliopsida</taxon>
        <taxon>eudicotyledons</taxon>
        <taxon>Gunneridae</taxon>
        <taxon>Pentapetalae</taxon>
        <taxon>rosids</taxon>
        <taxon>malvids</taxon>
        <taxon>Sapindales</taxon>
        <taxon>Anacardiaceae</taxon>
        <taxon>Pistacia</taxon>
    </lineage>
</organism>
<protein>
    <submittedName>
        <fullName evidence="1">Uncharacterized protein</fullName>
    </submittedName>
</protein>
<gene>
    <name evidence="1" type="ORF">Pint_02483</name>
</gene>
<comment type="caution">
    <text evidence="1">The sequence shown here is derived from an EMBL/GenBank/DDBJ whole genome shotgun (WGS) entry which is preliminary data.</text>
</comment>
<evidence type="ECO:0000313" key="2">
    <source>
        <dbReference type="Proteomes" id="UP001163603"/>
    </source>
</evidence>
<keyword evidence="2" id="KW-1185">Reference proteome</keyword>
<dbReference type="Proteomes" id="UP001163603">
    <property type="component" value="Chromosome 1"/>
</dbReference>
<sequence length="42" mass="4746">MKKSLVLGCQGKKGTIQKVKVSFHRTTFEEFKTIGLVIGFIF</sequence>